<evidence type="ECO:0000256" key="7">
    <source>
        <dbReference type="RuleBase" id="RU000685"/>
    </source>
</evidence>
<protein>
    <recommendedName>
        <fullName evidence="6">Keratin, type II cytoskeletal I</fullName>
    </recommendedName>
</protein>
<dbReference type="SUPFAM" id="SSF64593">
    <property type="entry name" value="Intermediate filament protein, coiled coil region"/>
    <property type="match status" value="3"/>
</dbReference>
<name>A0AAV7CJL5_ENGPU</name>
<dbReference type="Gene3D" id="1.20.5.500">
    <property type="entry name" value="Single helix bin"/>
    <property type="match status" value="1"/>
</dbReference>
<evidence type="ECO:0000256" key="2">
    <source>
        <dbReference type="ARBA" id="ARBA00022754"/>
    </source>
</evidence>
<evidence type="ECO:0000256" key="1">
    <source>
        <dbReference type="ARBA" id="ARBA00022744"/>
    </source>
</evidence>
<evidence type="ECO:0000313" key="10">
    <source>
        <dbReference type="EMBL" id="KAG8585234.1"/>
    </source>
</evidence>
<keyword evidence="3 8" id="KW-0175">Coiled coil</keyword>
<dbReference type="InterPro" id="IPR039008">
    <property type="entry name" value="IF_rod_dom"/>
</dbReference>
<dbReference type="GO" id="GO:0031424">
    <property type="term" value="P:keratinization"/>
    <property type="evidence" value="ECO:0007669"/>
    <property type="project" value="TreeGrafter"/>
</dbReference>
<evidence type="ECO:0000256" key="8">
    <source>
        <dbReference type="SAM" id="Coils"/>
    </source>
</evidence>
<sequence length="544" mass="60041">MSQALSAKIGKCNTVTPCGPKKFSSCSTSGGYGGGKVSFTSSSVIRSGSKPTFSSSGSGRFGSTSLFSLGGNKKISTASNRGYGIGSGYSSFVDCFPTCPPGGIQNVTVNQLLLQPVKVDLDPNIQRVKTEEREQIKCLNNKFATFIDKVRFLEQQNQILETKWTVLKEQGQKMEARKEFYNRQYHSLFDAYISSLQRQLDSTRSEKCRLDGELSSMQNVVEDFKCKYEEEINKRTCAENEFVTLKKDVDGVYLHKINLDTKKEALEDEVNFQRTLYDQEVAEMQERISDTNVILTMDNNRNLDMDGLLAEVKCQYEEIAAKSKAEAEAAYARQYQQLKEAAGQHVDSLRDSKVEIQELSTMIKKLRGEIECVKKQVCAIEAAICKAEERGELALKDAKAKLCELEAALQKAKEDIASKLRDYQALLNVKIALDVEIATYKTLLEGEESRIQGEVDNNVKISVFSTTGKTISSGLSDCAPCIPKPKICAPCIPKPITCAPCIPKPATCAPCIDISPKNNITGATQGGKVIYSTVTSSSSNRNRF</sequence>
<dbReference type="FunFam" id="1.20.5.170:FF:000065">
    <property type="entry name" value="Keratin, type II cytoskeletal 80"/>
    <property type="match status" value="1"/>
</dbReference>
<dbReference type="PROSITE" id="PS51842">
    <property type="entry name" value="IF_ROD_2"/>
    <property type="match status" value="1"/>
</dbReference>
<dbReference type="PANTHER" id="PTHR45616">
    <property type="entry name" value="GATA-TYPE DOMAIN-CONTAINING PROTEIN"/>
    <property type="match status" value="1"/>
</dbReference>
<evidence type="ECO:0000256" key="3">
    <source>
        <dbReference type="ARBA" id="ARBA00023054"/>
    </source>
</evidence>
<feature type="domain" description="IF rod" evidence="9">
    <location>
        <begin position="132"/>
        <end position="451"/>
    </location>
</feature>
<feature type="coiled-coil region" evidence="8">
    <location>
        <begin position="324"/>
        <end position="429"/>
    </location>
</feature>
<keyword evidence="1" id="KW-0416">Keratin</keyword>
<dbReference type="Pfam" id="PF16208">
    <property type="entry name" value="Keratin_2_head"/>
    <property type="match status" value="1"/>
</dbReference>
<dbReference type="GO" id="GO:0005615">
    <property type="term" value="C:extracellular space"/>
    <property type="evidence" value="ECO:0007669"/>
    <property type="project" value="TreeGrafter"/>
</dbReference>
<dbReference type="AlphaFoldDB" id="A0AAV7CJL5"/>
<dbReference type="Proteomes" id="UP000824782">
    <property type="component" value="Unassembled WGS sequence"/>
</dbReference>
<accession>A0AAV7CJL5</accession>
<dbReference type="Gene3D" id="1.20.5.1160">
    <property type="entry name" value="Vasodilator-stimulated phosphoprotein"/>
    <property type="match status" value="1"/>
</dbReference>
<keyword evidence="11" id="KW-1185">Reference proteome</keyword>
<proteinExistence type="inferred from homology"/>
<dbReference type="Gene3D" id="1.20.5.170">
    <property type="match status" value="1"/>
</dbReference>
<dbReference type="GO" id="GO:0030280">
    <property type="term" value="F:structural constituent of skin epidermis"/>
    <property type="evidence" value="ECO:0007669"/>
    <property type="project" value="TreeGrafter"/>
</dbReference>
<dbReference type="InterPro" id="IPR032444">
    <property type="entry name" value="Keratin_2_head"/>
</dbReference>
<comment type="subunit">
    <text evidence="4">Heterotetramer of two type I and two type II keratins.</text>
</comment>
<dbReference type="PROSITE" id="PS00226">
    <property type="entry name" value="IF_ROD_1"/>
    <property type="match status" value="1"/>
</dbReference>
<organism evidence="10 11">
    <name type="scientific">Engystomops pustulosus</name>
    <name type="common">Tungara frog</name>
    <name type="synonym">Physalaemus pustulosus</name>
    <dbReference type="NCBI Taxonomy" id="76066"/>
    <lineage>
        <taxon>Eukaryota</taxon>
        <taxon>Metazoa</taxon>
        <taxon>Chordata</taxon>
        <taxon>Craniata</taxon>
        <taxon>Vertebrata</taxon>
        <taxon>Euteleostomi</taxon>
        <taxon>Amphibia</taxon>
        <taxon>Batrachia</taxon>
        <taxon>Anura</taxon>
        <taxon>Neobatrachia</taxon>
        <taxon>Hyloidea</taxon>
        <taxon>Leptodactylidae</taxon>
        <taxon>Leiuperinae</taxon>
        <taxon>Engystomops</taxon>
    </lineage>
</organism>
<evidence type="ECO:0000259" key="9">
    <source>
        <dbReference type="PROSITE" id="PS51842"/>
    </source>
</evidence>
<dbReference type="InterPro" id="IPR018039">
    <property type="entry name" value="IF_conserved"/>
</dbReference>
<dbReference type="FunFam" id="1.20.5.1160:FF:000001">
    <property type="entry name" value="Keratin type II"/>
    <property type="match status" value="1"/>
</dbReference>
<comment type="caution">
    <text evidence="10">The sequence shown here is derived from an EMBL/GenBank/DDBJ whole genome shotgun (WGS) entry which is preliminary data.</text>
</comment>
<evidence type="ECO:0000256" key="6">
    <source>
        <dbReference type="ARBA" id="ARBA00067648"/>
    </source>
</evidence>
<dbReference type="GO" id="GO:0045095">
    <property type="term" value="C:keratin filament"/>
    <property type="evidence" value="ECO:0007669"/>
    <property type="project" value="InterPro"/>
</dbReference>
<evidence type="ECO:0000256" key="5">
    <source>
        <dbReference type="ARBA" id="ARBA00061646"/>
    </source>
</evidence>
<dbReference type="InterPro" id="IPR003054">
    <property type="entry name" value="Keratin_II"/>
</dbReference>
<dbReference type="PANTHER" id="PTHR45616:SF65">
    <property type="entry name" value="KERATIN 78, GENE 4"/>
    <property type="match status" value="1"/>
</dbReference>
<dbReference type="Pfam" id="PF00038">
    <property type="entry name" value="Filament"/>
    <property type="match status" value="1"/>
</dbReference>
<dbReference type="EMBL" id="WNYA01000002">
    <property type="protein sequence ID" value="KAG8585234.1"/>
    <property type="molecule type" value="Genomic_DNA"/>
</dbReference>
<dbReference type="SMART" id="SM01391">
    <property type="entry name" value="Filament"/>
    <property type="match status" value="1"/>
</dbReference>
<gene>
    <name evidence="10" type="ORF">GDO81_004937</name>
</gene>
<reference evidence="10" key="1">
    <citation type="thesis" date="2020" institute="ProQuest LLC" country="789 East Eisenhower Parkway, Ann Arbor, MI, USA">
        <title>Comparative Genomics and Chromosome Evolution.</title>
        <authorList>
            <person name="Mudd A.B."/>
        </authorList>
    </citation>
    <scope>NUCLEOTIDE SEQUENCE</scope>
    <source>
        <strain evidence="10">237g6f4</strain>
        <tissue evidence="10">Blood</tissue>
    </source>
</reference>
<dbReference type="EMBL" id="WNYA01000002">
    <property type="protein sequence ID" value="KAG8585235.1"/>
    <property type="molecule type" value="Genomic_DNA"/>
</dbReference>
<keyword evidence="2 7" id="KW-0403">Intermediate filament</keyword>
<dbReference type="FunFam" id="1.20.5.500:FF:000001">
    <property type="entry name" value="Type II keratin 23"/>
    <property type="match status" value="1"/>
</dbReference>
<dbReference type="PRINTS" id="PR01276">
    <property type="entry name" value="TYPE2KERATIN"/>
</dbReference>
<dbReference type="GO" id="GO:0045109">
    <property type="term" value="P:intermediate filament organization"/>
    <property type="evidence" value="ECO:0007669"/>
    <property type="project" value="TreeGrafter"/>
</dbReference>
<evidence type="ECO:0000256" key="4">
    <source>
        <dbReference type="ARBA" id="ARBA00049697"/>
    </source>
</evidence>
<evidence type="ECO:0000313" key="11">
    <source>
        <dbReference type="Proteomes" id="UP000824782"/>
    </source>
</evidence>
<comment type="similarity">
    <text evidence="5 7">Belongs to the intermediate filament family.</text>
</comment>